<feature type="region of interest" description="Disordered" evidence="1">
    <location>
        <begin position="1"/>
        <end position="25"/>
    </location>
</feature>
<dbReference type="AlphaFoldDB" id="A0A382TDY1"/>
<dbReference type="GO" id="GO:0009306">
    <property type="term" value="P:protein secretion"/>
    <property type="evidence" value="ECO:0007669"/>
    <property type="project" value="InterPro"/>
</dbReference>
<feature type="transmembrane region" description="Helical" evidence="2">
    <location>
        <begin position="88"/>
        <end position="118"/>
    </location>
</feature>
<gene>
    <name evidence="3" type="ORF">METZ01_LOCUS372412</name>
</gene>
<evidence type="ECO:0008006" key="4">
    <source>
        <dbReference type="Google" id="ProtNLM"/>
    </source>
</evidence>
<keyword evidence="2" id="KW-1133">Transmembrane helix</keyword>
<name>A0A382TDY1_9ZZZZ</name>
<evidence type="ECO:0000256" key="2">
    <source>
        <dbReference type="SAM" id="Phobius"/>
    </source>
</evidence>
<feature type="transmembrane region" description="Helical" evidence="2">
    <location>
        <begin position="149"/>
        <end position="168"/>
    </location>
</feature>
<dbReference type="PANTHER" id="PTHR30531:SF12">
    <property type="entry name" value="FLAGELLAR BIOSYNTHETIC PROTEIN FLHB"/>
    <property type="match status" value="1"/>
</dbReference>
<proteinExistence type="predicted"/>
<protein>
    <recommendedName>
        <fullName evidence="4">Flagellar biosynthesis protein FlhB</fullName>
    </recommendedName>
</protein>
<evidence type="ECO:0000256" key="1">
    <source>
        <dbReference type="SAM" id="MobiDB-lite"/>
    </source>
</evidence>
<feature type="transmembrane region" description="Helical" evidence="2">
    <location>
        <begin position="35"/>
        <end position="55"/>
    </location>
</feature>
<dbReference type="PANTHER" id="PTHR30531">
    <property type="entry name" value="FLAGELLAR BIOSYNTHETIC PROTEIN FLHB"/>
    <property type="match status" value="1"/>
</dbReference>
<keyword evidence="2" id="KW-0472">Membrane</keyword>
<accession>A0A382TDY1</accession>
<feature type="compositionally biased region" description="Basic and acidic residues" evidence="1">
    <location>
        <begin position="8"/>
        <end position="25"/>
    </location>
</feature>
<feature type="non-terminal residue" evidence="3">
    <location>
        <position position="173"/>
    </location>
</feature>
<evidence type="ECO:0000313" key="3">
    <source>
        <dbReference type="EMBL" id="SVD19558.1"/>
    </source>
</evidence>
<sequence>MAEDKDESQEKTQEPTSRRLEKAREDGKVVSSKEMYVFTILTVGVILMYATPHFMPDFLKMSSFFFNFGPELIYGKSPLDSVKIAINFVIKIIIVFSFPLILVCILTQFMVGGINFSLKSIHWKFSKMNPLTGLKRMFSTKGLVELGKALLKVFLLGTISFFILKYYLPDITH</sequence>
<organism evidence="3">
    <name type="scientific">marine metagenome</name>
    <dbReference type="NCBI Taxonomy" id="408172"/>
    <lineage>
        <taxon>unclassified sequences</taxon>
        <taxon>metagenomes</taxon>
        <taxon>ecological metagenomes</taxon>
    </lineage>
</organism>
<keyword evidence="2" id="KW-0812">Transmembrane</keyword>
<dbReference type="InterPro" id="IPR006135">
    <property type="entry name" value="T3SS_substrate_exporter"/>
</dbReference>
<reference evidence="3" key="1">
    <citation type="submission" date="2018-05" db="EMBL/GenBank/DDBJ databases">
        <authorList>
            <person name="Lanie J.A."/>
            <person name="Ng W.-L."/>
            <person name="Kazmierczak K.M."/>
            <person name="Andrzejewski T.M."/>
            <person name="Davidsen T.M."/>
            <person name="Wayne K.J."/>
            <person name="Tettelin H."/>
            <person name="Glass J.I."/>
            <person name="Rusch D."/>
            <person name="Podicherti R."/>
            <person name="Tsui H.-C.T."/>
            <person name="Winkler M.E."/>
        </authorList>
    </citation>
    <scope>NUCLEOTIDE SEQUENCE</scope>
</reference>
<dbReference type="EMBL" id="UINC01135423">
    <property type="protein sequence ID" value="SVD19558.1"/>
    <property type="molecule type" value="Genomic_DNA"/>
</dbReference>
<dbReference type="Pfam" id="PF01312">
    <property type="entry name" value="Bac_export_2"/>
    <property type="match status" value="1"/>
</dbReference>
<dbReference type="GO" id="GO:0005886">
    <property type="term" value="C:plasma membrane"/>
    <property type="evidence" value="ECO:0007669"/>
    <property type="project" value="TreeGrafter"/>
</dbReference>